<gene>
    <name evidence="1" type="ORF">EWB00_007995</name>
</gene>
<dbReference type="AlphaFoldDB" id="A0A4Z2CS24"/>
<dbReference type="EMBL" id="SKCS01000441">
    <property type="protein sequence ID" value="TNN07071.1"/>
    <property type="molecule type" value="Genomic_DNA"/>
</dbReference>
<reference evidence="1 2" key="1">
    <citation type="submission" date="2019-03" db="EMBL/GenBank/DDBJ databases">
        <title>An improved genome assembly of the fluke Schistosoma japonicum.</title>
        <authorList>
            <person name="Hu W."/>
            <person name="Luo F."/>
            <person name="Yin M."/>
            <person name="Mo X."/>
            <person name="Sun C."/>
            <person name="Wu Q."/>
            <person name="Zhu B."/>
            <person name="Xiang M."/>
            <person name="Wang J."/>
            <person name="Wang Y."/>
            <person name="Zhang T."/>
            <person name="Xu B."/>
            <person name="Zheng H."/>
            <person name="Feng Z."/>
        </authorList>
    </citation>
    <scope>NUCLEOTIDE SEQUENCE [LARGE SCALE GENOMIC DNA]</scope>
    <source>
        <strain evidence="1">HuSjv2</strain>
        <tissue evidence="1">Worms</tissue>
    </source>
</reference>
<keyword evidence="2" id="KW-1185">Reference proteome</keyword>
<comment type="caution">
    <text evidence="1">The sequence shown here is derived from an EMBL/GenBank/DDBJ whole genome shotgun (WGS) entry which is preliminary data.</text>
</comment>
<dbReference type="Proteomes" id="UP000311919">
    <property type="component" value="Unassembled WGS sequence"/>
</dbReference>
<dbReference type="OrthoDB" id="10327344at2759"/>
<evidence type="ECO:0000313" key="1">
    <source>
        <dbReference type="EMBL" id="TNN07071.1"/>
    </source>
</evidence>
<name>A0A4Z2CS24_SCHJA</name>
<accession>A0A4Z2CS24</accession>
<sequence>MLNTFIRTVIILSGYSYLIKTGESLKCYDCRDCFFVIGNVPIVPGCNVCVTYFKKSGVINRHCGQNKTEESYANKKSGKIKYCYSDLCNKHSSPFINSQEAISSFNQPYLIVFLIIINVYIQFS</sequence>
<organism evidence="1 2">
    <name type="scientific">Schistosoma japonicum</name>
    <name type="common">Blood fluke</name>
    <dbReference type="NCBI Taxonomy" id="6182"/>
    <lineage>
        <taxon>Eukaryota</taxon>
        <taxon>Metazoa</taxon>
        <taxon>Spiralia</taxon>
        <taxon>Lophotrochozoa</taxon>
        <taxon>Platyhelminthes</taxon>
        <taxon>Trematoda</taxon>
        <taxon>Digenea</taxon>
        <taxon>Strigeidida</taxon>
        <taxon>Schistosomatoidea</taxon>
        <taxon>Schistosomatidae</taxon>
        <taxon>Schistosoma</taxon>
    </lineage>
</organism>
<proteinExistence type="predicted"/>
<evidence type="ECO:0000313" key="2">
    <source>
        <dbReference type="Proteomes" id="UP000311919"/>
    </source>
</evidence>
<protein>
    <submittedName>
        <fullName evidence="1">Uncharacterized protein</fullName>
    </submittedName>
</protein>